<dbReference type="HAMAP" id="MF_01031">
    <property type="entry name" value="LeuD_type1"/>
    <property type="match status" value="1"/>
</dbReference>
<evidence type="ECO:0000256" key="12">
    <source>
        <dbReference type="ARBA" id="ARBA00033368"/>
    </source>
</evidence>
<evidence type="ECO:0000256" key="1">
    <source>
        <dbReference type="ARBA" id="ARBA00000491"/>
    </source>
</evidence>
<keyword evidence="10" id="KW-0100">Branched-chain amino acid biosynthesis</keyword>
<dbReference type="InterPro" id="IPR050075">
    <property type="entry name" value="LeuD"/>
</dbReference>
<dbReference type="FunFam" id="3.20.19.10:FF:000003">
    <property type="entry name" value="3-isopropylmalate dehydratase small subunit"/>
    <property type="match status" value="1"/>
</dbReference>
<reference evidence="14 15" key="1">
    <citation type="submission" date="2017-04" db="EMBL/GenBank/DDBJ databases">
        <title>Novel microbial lineages endemic to geothermal iron-oxide mats fill important gaps in the evolutionary history of Archaea.</title>
        <authorList>
            <person name="Jay Z.J."/>
            <person name="Beam J.P."/>
            <person name="Dlakic M."/>
            <person name="Rusch D.B."/>
            <person name="Kozubal M.A."/>
            <person name="Inskeep W.P."/>
        </authorList>
    </citation>
    <scope>NUCLEOTIDE SEQUENCE [LARGE SCALE GENOMIC DNA]</scope>
    <source>
        <strain evidence="14">OSP_D</strain>
    </source>
</reference>
<comment type="subunit">
    <text evidence="5">Heterodimer of LeuC and LeuD.</text>
</comment>
<accession>A0A2R6A8A1</accession>
<dbReference type="InterPro" id="IPR004431">
    <property type="entry name" value="3-IsopropMal_deHydase_ssu"/>
</dbReference>
<comment type="caution">
    <text evidence="14">The sequence shown here is derived from an EMBL/GenBank/DDBJ whole genome shotgun (WGS) entry which is preliminary data.</text>
</comment>
<evidence type="ECO:0000313" key="14">
    <source>
        <dbReference type="EMBL" id="PSN82569.1"/>
    </source>
</evidence>
<comment type="function">
    <text evidence="2">Catalyzes the isomerization between 2-isopropylmalate and 3-isopropylmalate, via the formation of 2-isopropylmaleate.</text>
</comment>
<evidence type="ECO:0000259" key="13">
    <source>
        <dbReference type="Pfam" id="PF00694"/>
    </source>
</evidence>
<dbReference type="EC" id="4.2.1.33" evidence="6"/>
<dbReference type="Pfam" id="PF00694">
    <property type="entry name" value="Aconitase_C"/>
    <property type="match status" value="1"/>
</dbReference>
<evidence type="ECO:0000256" key="10">
    <source>
        <dbReference type="ARBA" id="ARBA00023304"/>
    </source>
</evidence>
<dbReference type="GO" id="GO:0003861">
    <property type="term" value="F:3-isopropylmalate dehydratase activity"/>
    <property type="evidence" value="ECO:0007669"/>
    <property type="project" value="UniProtKB-EC"/>
</dbReference>
<evidence type="ECO:0000256" key="3">
    <source>
        <dbReference type="ARBA" id="ARBA00004729"/>
    </source>
</evidence>
<evidence type="ECO:0000256" key="5">
    <source>
        <dbReference type="ARBA" id="ARBA00011271"/>
    </source>
</evidence>
<evidence type="ECO:0000256" key="2">
    <source>
        <dbReference type="ARBA" id="ARBA00002695"/>
    </source>
</evidence>
<comment type="catalytic activity">
    <reaction evidence="1">
        <text>(2R,3S)-3-isopropylmalate = (2S)-2-isopropylmalate</text>
        <dbReference type="Rhea" id="RHEA:32287"/>
        <dbReference type="ChEBI" id="CHEBI:1178"/>
        <dbReference type="ChEBI" id="CHEBI:35121"/>
        <dbReference type="EC" id="4.2.1.33"/>
    </reaction>
</comment>
<dbReference type="InterPro" id="IPR033940">
    <property type="entry name" value="IPMI_Swivel"/>
</dbReference>
<name>A0A2R6A8A1_9ARCH</name>
<organism evidence="14 15">
    <name type="scientific">Candidatus Marsarchaeota G1 archaeon OSP_D</name>
    <dbReference type="NCBI Taxonomy" id="1978155"/>
    <lineage>
        <taxon>Archaea</taxon>
        <taxon>Candidatus Marsarchaeota</taxon>
        <taxon>Candidatus Marsarchaeota group 1</taxon>
    </lineage>
</organism>
<comment type="pathway">
    <text evidence="3">Amino-acid biosynthesis; L-leucine biosynthesis; L-leucine from 3-methyl-2-oxobutanoate: step 2/4.</text>
</comment>
<keyword evidence="9" id="KW-0456">Lyase</keyword>
<keyword evidence="7" id="KW-0432">Leucine biosynthesis</keyword>
<comment type="similarity">
    <text evidence="4">Belongs to the LeuD family. LeuD type 1 subfamily.</text>
</comment>
<dbReference type="EMBL" id="NEXC01000065">
    <property type="protein sequence ID" value="PSN82569.1"/>
    <property type="molecule type" value="Genomic_DNA"/>
</dbReference>
<gene>
    <name evidence="14" type="ORF">B9Q01_07640</name>
</gene>
<sequence length="202" mass="23091">MPEPINRITGKAVPLDADDVDTDQIIPAQFLKLVEKKGLGKYLFYRWRYDDSGKLTGSFVLDKPEYSGAKILVAGKNFGIGSSRENAVWALKDFGIDCVIASSFGDIFYTNASKNALVCVKLDESSVNKLRERAKQGNLILTVDLESQLVSYEKEVFKFEMEPHIRERLVKGLDEVGYTLSFYEDKIREYEQRMPRFLRISR</sequence>
<evidence type="ECO:0000256" key="11">
    <source>
        <dbReference type="ARBA" id="ARBA00031631"/>
    </source>
</evidence>
<evidence type="ECO:0000256" key="6">
    <source>
        <dbReference type="ARBA" id="ARBA00011998"/>
    </source>
</evidence>
<evidence type="ECO:0000256" key="4">
    <source>
        <dbReference type="ARBA" id="ARBA00009845"/>
    </source>
</evidence>
<dbReference type="Proteomes" id="UP000240880">
    <property type="component" value="Unassembled WGS sequence"/>
</dbReference>
<proteinExistence type="inferred from homology"/>
<feature type="domain" description="Aconitase A/isopropylmalate dehydratase small subunit swivel" evidence="13">
    <location>
        <begin position="7"/>
        <end position="124"/>
    </location>
</feature>
<dbReference type="PANTHER" id="PTHR43345:SF5">
    <property type="entry name" value="3-ISOPROPYLMALATE DEHYDRATASE SMALL SUBUNIT"/>
    <property type="match status" value="1"/>
</dbReference>
<dbReference type="NCBIfam" id="NF002458">
    <property type="entry name" value="PRK01641.1"/>
    <property type="match status" value="1"/>
</dbReference>
<dbReference type="CDD" id="cd01577">
    <property type="entry name" value="IPMI_Swivel"/>
    <property type="match status" value="1"/>
</dbReference>
<dbReference type="GO" id="GO:0009316">
    <property type="term" value="C:3-isopropylmalate dehydratase complex"/>
    <property type="evidence" value="ECO:0007669"/>
    <property type="project" value="InterPro"/>
</dbReference>
<dbReference type="NCBIfam" id="TIGR00171">
    <property type="entry name" value="leuD"/>
    <property type="match status" value="1"/>
</dbReference>
<dbReference type="SUPFAM" id="SSF52016">
    <property type="entry name" value="LeuD/IlvD-like"/>
    <property type="match status" value="1"/>
</dbReference>
<evidence type="ECO:0000256" key="7">
    <source>
        <dbReference type="ARBA" id="ARBA00022430"/>
    </source>
</evidence>
<keyword evidence="8" id="KW-0028">Amino-acid biosynthesis</keyword>
<dbReference type="Gene3D" id="3.20.19.10">
    <property type="entry name" value="Aconitase, domain 4"/>
    <property type="match status" value="1"/>
</dbReference>
<dbReference type="GO" id="GO:0009098">
    <property type="term" value="P:L-leucine biosynthetic process"/>
    <property type="evidence" value="ECO:0007669"/>
    <property type="project" value="UniProtKB-UniPathway"/>
</dbReference>
<dbReference type="InterPro" id="IPR000573">
    <property type="entry name" value="AconitaseA/IPMdHydase_ssu_swvl"/>
</dbReference>
<dbReference type="PANTHER" id="PTHR43345">
    <property type="entry name" value="3-ISOPROPYLMALATE DEHYDRATASE SMALL SUBUNIT 2-RELATED-RELATED"/>
    <property type="match status" value="1"/>
</dbReference>
<evidence type="ECO:0000313" key="15">
    <source>
        <dbReference type="Proteomes" id="UP000240880"/>
    </source>
</evidence>
<protein>
    <recommendedName>
        <fullName evidence="6">3-isopropylmalate dehydratase</fullName>
        <ecNumber evidence="6">4.2.1.33</ecNumber>
    </recommendedName>
    <alternativeName>
        <fullName evidence="11">Alpha-IPM isomerase</fullName>
    </alternativeName>
    <alternativeName>
        <fullName evidence="12">Isopropylmalate isomerase</fullName>
    </alternativeName>
</protein>
<dbReference type="AlphaFoldDB" id="A0A2R6A8A1"/>
<evidence type="ECO:0000256" key="8">
    <source>
        <dbReference type="ARBA" id="ARBA00022605"/>
    </source>
</evidence>
<dbReference type="InterPro" id="IPR015928">
    <property type="entry name" value="Aconitase/3IPM_dehydase_swvl"/>
</dbReference>
<evidence type="ECO:0000256" key="9">
    <source>
        <dbReference type="ARBA" id="ARBA00023239"/>
    </source>
</evidence>
<dbReference type="UniPathway" id="UPA00048">
    <property type="reaction ID" value="UER00071"/>
</dbReference>